<protein>
    <submittedName>
        <fullName evidence="1">Uncharacterized protein</fullName>
    </submittedName>
</protein>
<organism evidence="1">
    <name type="scientific">human gut metagenome</name>
    <dbReference type="NCBI Taxonomy" id="408170"/>
    <lineage>
        <taxon>unclassified sequences</taxon>
        <taxon>metagenomes</taxon>
        <taxon>organismal metagenomes</taxon>
    </lineage>
</organism>
<proteinExistence type="predicted"/>
<dbReference type="InterPro" id="IPR003688">
    <property type="entry name" value="TraG/VirD4"/>
</dbReference>
<reference evidence="1" key="1">
    <citation type="submission" date="2013-12" db="EMBL/GenBank/DDBJ databases">
        <title>A Varibaculum cambriense genome reconstructed from a premature infant gut community with otherwise low bacterial novelty that shifts toward anaerobic metabolism during the third week of life.</title>
        <authorList>
            <person name="Brown C.T."/>
            <person name="Sharon I."/>
            <person name="Thomas B.C."/>
            <person name="Castelle C.J."/>
            <person name="Morowitz M.J."/>
            <person name="Banfield J.F."/>
        </authorList>
    </citation>
    <scope>NUCLEOTIDE SEQUENCE</scope>
</reference>
<gene>
    <name evidence="1" type="ORF">Q604_UNBC17124G0001</name>
</gene>
<feature type="non-terminal residue" evidence="1">
    <location>
        <position position="98"/>
    </location>
</feature>
<comment type="caution">
    <text evidence="1">The sequence shown here is derived from an EMBL/GenBank/DDBJ whole genome shotgun (WGS) entry which is preliminary data.</text>
</comment>
<dbReference type="AlphaFoldDB" id="W1XE60"/>
<dbReference type="Pfam" id="PF02534">
    <property type="entry name" value="T4SS-DNA_transf"/>
    <property type="match status" value="1"/>
</dbReference>
<dbReference type="GO" id="GO:0016020">
    <property type="term" value="C:membrane"/>
    <property type="evidence" value="ECO:0007669"/>
    <property type="project" value="InterPro"/>
</dbReference>
<dbReference type="CDD" id="cd01127">
    <property type="entry name" value="TrwB_TraG_TraD_VirD4"/>
    <property type="match status" value="1"/>
</dbReference>
<evidence type="ECO:0000313" key="1">
    <source>
        <dbReference type="EMBL" id="ETJ27059.1"/>
    </source>
</evidence>
<name>W1XE60_9ZZZZ</name>
<sequence>LKLQPHRRFSRYLTNAEKILGLLSIPSGDYYIEDDTISTLGIGMTRSGKGEGVIAPTIDINSRAEIQPSMIIGDPKGEHYQSSYKTMRKRGYAVEVLN</sequence>
<dbReference type="EMBL" id="AZMM01017124">
    <property type="protein sequence ID" value="ETJ27059.1"/>
    <property type="molecule type" value="Genomic_DNA"/>
</dbReference>
<feature type="non-terminal residue" evidence="1">
    <location>
        <position position="1"/>
    </location>
</feature>
<accession>W1XE60</accession>